<comment type="similarity">
    <text evidence="5">Belongs to the methyltransferase superfamily. UbiG/COQ3 family.</text>
</comment>
<dbReference type="UniPathway" id="UPA00232"/>
<reference evidence="7 8" key="1">
    <citation type="submission" date="2020-08" db="EMBL/GenBank/DDBJ databases">
        <title>Genomic Encyclopedia of Type Strains, Phase III (KMG-III): the genomes of soil and plant-associated and newly described type strains.</title>
        <authorList>
            <person name="Whitman W."/>
        </authorList>
    </citation>
    <scope>NUCLEOTIDE SEQUENCE [LARGE SCALE GENOMIC DNA]</scope>
    <source>
        <strain evidence="7 8">CECT 8803</strain>
    </source>
</reference>
<comment type="caution">
    <text evidence="7">The sequence shown here is derived from an EMBL/GenBank/DDBJ whole genome shotgun (WGS) entry which is preliminary data.</text>
</comment>
<dbReference type="InterPro" id="IPR010233">
    <property type="entry name" value="UbiG_MeTrfase"/>
</dbReference>
<dbReference type="Pfam" id="PF08241">
    <property type="entry name" value="Methyltransf_11"/>
    <property type="match status" value="1"/>
</dbReference>
<evidence type="ECO:0000256" key="2">
    <source>
        <dbReference type="ARBA" id="ARBA00022679"/>
    </source>
</evidence>
<dbReference type="PANTHER" id="PTHR43464">
    <property type="entry name" value="METHYLTRANSFERASE"/>
    <property type="match status" value="1"/>
</dbReference>
<accession>A0A839SU13</accession>
<proteinExistence type="inferred from homology"/>
<keyword evidence="4 5" id="KW-0949">S-adenosyl-L-methionine</keyword>
<dbReference type="Proteomes" id="UP000581135">
    <property type="component" value="Unassembled WGS sequence"/>
</dbReference>
<dbReference type="GO" id="GO:0010420">
    <property type="term" value="F:polyprenyldihydroxybenzoate methyltransferase activity"/>
    <property type="evidence" value="ECO:0007669"/>
    <property type="project" value="InterPro"/>
</dbReference>
<evidence type="ECO:0000256" key="5">
    <source>
        <dbReference type="HAMAP-Rule" id="MF_00472"/>
    </source>
</evidence>
<name>A0A839SU13_9PROT</name>
<dbReference type="GO" id="GO:0061542">
    <property type="term" value="F:3-demethylubiquinol 3-O-methyltransferase activity"/>
    <property type="evidence" value="ECO:0007669"/>
    <property type="project" value="UniProtKB-UniRule"/>
</dbReference>
<dbReference type="NCBIfam" id="TIGR01983">
    <property type="entry name" value="UbiG"/>
    <property type="match status" value="1"/>
</dbReference>
<organism evidence="7 8">
    <name type="scientific">Limibacillus halophilus</name>
    <dbReference type="NCBI Taxonomy" id="1579333"/>
    <lineage>
        <taxon>Bacteria</taxon>
        <taxon>Pseudomonadati</taxon>
        <taxon>Pseudomonadota</taxon>
        <taxon>Alphaproteobacteria</taxon>
        <taxon>Rhodospirillales</taxon>
        <taxon>Rhodovibrionaceae</taxon>
        <taxon>Limibacillus</taxon>
    </lineage>
</organism>
<dbReference type="SUPFAM" id="SSF53335">
    <property type="entry name" value="S-adenosyl-L-methionine-dependent methyltransferases"/>
    <property type="match status" value="1"/>
</dbReference>
<evidence type="ECO:0000259" key="6">
    <source>
        <dbReference type="Pfam" id="PF08241"/>
    </source>
</evidence>
<dbReference type="EC" id="2.1.1.222" evidence="5"/>
<comment type="function">
    <text evidence="5">O-methyltransferase that catalyzes the 2 O-methylation steps in the ubiquinone biosynthetic pathway.</text>
</comment>
<dbReference type="AlphaFoldDB" id="A0A839SU13"/>
<evidence type="ECO:0000256" key="4">
    <source>
        <dbReference type="ARBA" id="ARBA00022691"/>
    </source>
</evidence>
<evidence type="ECO:0000256" key="3">
    <source>
        <dbReference type="ARBA" id="ARBA00022688"/>
    </source>
</evidence>
<feature type="binding site" evidence="5">
    <location>
        <position position="137"/>
    </location>
    <ligand>
        <name>S-adenosyl-L-methionine</name>
        <dbReference type="ChEBI" id="CHEBI:59789"/>
    </ligand>
</feature>
<sequence>MTTTKSAASVDTQEIEKFAAQAEAWWDPKGNFRPLHRLNPTRLEFIRDRLAAHFDRAPLTSKPLSGLRLLDLGCGGGLLSEPLARMGASVTAIDAAADGIQAARAHAAAGGLSIDYRVTTAEALLADGAQFDAVVSMEVVEHVQDVGAFLGAAAGLAKPGGALLLSTLNRTPKSFMMAIVGAEYLLRWVPRGTHDWRRFLKPSELAEHLRPNGVEIREVTGLVYNPLSDSWRLDRNDLDVNYLLYAVRED</sequence>
<dbReference type="InterPro" id="IPR029063">
    <property type="entry name" value="SAM-dependent_MTases_sf"/>
</dbReference>
<dbReference type="HAMAP" id="MF_00472">
    <property type="entry name" value="UbiG"/>
    <property type="match status" value="1"/>
</dbReference>
<keyword evidence="1 5" id="KW-0489">Methyltransferase</keyword>
<protein>
    <recommendedName>
        <fullName evidence="5">Ubiquinone biosynthesis O-methyltransferase</fullName>
    </recommendedName>
    <alternativeName>
        <fullName evidence="5">2-polyprenyl-6-hydroxyphenol methylase</fullName>
        <ecNumber evidence="5">2.1.1.222</ecNumber>
    </alternativeName>
    <alternativeName>
        <fullName evidence="5">3-demethylubiquinone 3-O-methyltransferase</fullName>
        <ecNumber evidence="5">2.1.1.64</ecNumber>
    </alternativeName>
</protein>
<keyword evidence="7" id="KW-0830">Ubiquinone</keyword>
<evidence type="ECO:0000313" key="8">
    <source>
        <dbReference type="Proteomes" id="UP000581135"/>
    </source>
</evidence>
<dbReference type="Gene3D" id="3.40.50.150">
    <property type="entry name" value="Vaccinia Virus protein VP39"/>
    <property type="match status" value="1"/>
</dbReference>
<dbReference type="GO" id="GO:0032259">
    <property type="term" value="P:methylation"/>
    <property type="evidence" value="ECO:0007669"/>
    <property type="project" value="UniProtKB-KW"/>
</dbReference>
<keyword evidence="3 5" id="KW-0831">Ubiquinone biosynthesis</keyword>
<comment type="catalytic activity">
    <reaction evidence="5">
        <text>a 3-(all-trans-polyprenyl)benzene-1,2-diol + S-adenosyl-L-methionine = a 2-methoxy-6-(all-trans-polyprenyl)phenol + S-adenosyl-L-homocysteine + H(+)</text>
        <dbReference type="Rhea" id="RHEA:31411"/>
        <dbReference type="Rhea" id="RHEA-COMP:9550"/>
        <dbReference type="Rhea" id="RHEA-COMP:9551"/>
        <dbReference type="ChEBI" id="CHEBI:15378"/>
        <dbReference type="ChEBI" id="CHEBI:57856"/>
        <dbReference type="ChEBI" id="CHEBI:59789"/>
        <dbReference type="ChEBI" id="CHEBI:62729"/>
        <dbReference type="ChEBI" id="CHEBI:62731"/>
        <dbReference type="EC" id="2.1.1.222"/>
    </reaction>
</comment>
<keyword evidence="2 5" id="KW-0808">Transferase</keyword>
<feature type="binding site" evidence="5">
    <location>
        <position position="42"/>
    </location>
    <ligand>
        <name>S-adenosyl-L-methionine</name>
        <dbReference type="ChEBI" id="CHEBI:59789"/>
    </ligand>
</feature>
<dbReference type="EC" id="2.1.1.64" evidence="5"/>
<comment type="pathway">
    <text evidence="5">Cofactor biosynthesis; ubiquinone biosynthesis.</text>
</comment>
<comment type="catalytic activity">
    <reaction evidence="5">
        <text>a 3-demethylubiquinol + S-adenosyl-L-methionine = a ubiquinol + S-adenosyl-L-homocysteine + H(+)</text>
        <dbReference type="Rhea" id="RHEA:44380"/>
        <dbReference type="Rhea" id="RHEA-COMP:9566"/>
        <dbReference type="Rhea" id="RHEA-COMP:10914"/>
        <dbReference type="ChEBI" id="CHEBI:15378"/>
        <dbReference type="ChEBI" id="CHEBI:17976"/>
        <dbReference type="ChEBI" id="CHEBI:57856"/>
        <dbReference type="ChEBI" id="CHEBI:59789"/>
        <dbReference type="ChEBI" id="CHEBI:84422"/>
        <dbReference type="EC" id="2.1.1.64"/>
    </reaction>
</comment>
<evidence type="ECO:0000313" key="7">
    <source>
        <dbReference type="EMBL" id="MBB3066327.1"/>
    </source>
</evidence>
<dbReference type="GO" id="GO:0102208">
    <property type="term" value="F:2-polyprenyl-6-hydroxyphenol methylase activity"/>
    <property type="evidence" value="ECO:0007669"/>
    <property type="project" value="UniProtKB-EC"/>
</dbReference>
<keyword evidence="8" id="KW-1185">Reference proteome</keyword>
<gene>
    <name evidence="5" type="primary">ubiG</name>
    <name evidence="7" type="ORF">FHR98_002633</name>
</gene>
<feature type="binding site" evidence="5">
    <location>
        <position position="94"/>
    </location>
    <ligand>
        <name>S-adenosyl-L-methionine</name>
        <dbReference type="ChEBI" id="CHEBI:59789"/>
    </ligand>
</feature>
<dbReference type="InterPro" id="IPR013216">
    <property type="entry name" value="Methyltransf_11"/>
</dbReference>
<dbReference type="RefSeq" id="WP_183417151.1">
    <property type="nucleotide sequence ID" value="NZ_JACHXA010000008.1"/>
</dbReference>
<feature type="domain" description="Methyltransferase type 11" evidence="6">
    <location>
        <begin position="70"/>
        <end position="164"/>
    </location>
</feature>
<evidence type="ECO:0000256" key="1">
    <source>
        <dbReference type="ARBA" id="ARBA00022603"/>
    </source>
</evidence>
<feature type="binding site" evidence="5">
    <location>
        <position position="73"/>
    </location>
    <ligand>
        <name>S-adenosyl-L-methionine</name>
        <dbReference type="ChEBI" id="CHEBI:59789"/>
    </ligand>
</feature>
<dbReference type="EMBL" id="JACHXA010000008">
    <property type="protein sequence ID" value="MBB3066327.1"/>
    <property type="molecule type" value="Genomic_DNA"/>
</dbReference>
<dbReference type="PANTHER" id="PTHR43464:SF19">
    <property type="entry name" value="UBIQUINONE BIOSYNTHESIS O-METHYLTRANSFERASE, MITOCHONDRIAL"/>
    <property type="match status" value="1"/>
</dbReference>